<dbReference type="Proteomes" id="UP001241092">
    <property type="component" value="Chromosome"/>
</dbReference>
<feature type="transmembrane region" description="Helical" evidence="8">
    <location>
        <begin position="331"/>
        <end position="350"/>
    </location>
</feature>
<comment type="subcellular location">
    <subcellularLocation>
        <location evidence="1">Cell membrane</location>
        <topology evidence="1">Multi-pass membrane protein</topology>
    </subcellularLocation>
</comment>
<dbReference type="PANTHER" id="PTHR33908:SF11">
    <property type="entry name" value="MEMBRANE PROTEIN"/>
    <property type="match status" value="1"/>
</dbReference>
<sequence>MSTSTLDDTAVRTPPRFAVTGVAAIAALGSVALQAFLGRYGFFGDELYFVSAGRRLSFGYADQGPLVPLIAHAMDAVAPGSLFVLRLPAVVATAGAIVVTALITRELGGTRAAQLLAAAGYATSPFLLVQGSQLSTNVIDVALWVVITWLVVRWTRTRRDSVLIWAFLVTAVAFQVKWLIPFFWLTVVLAVLAVGPRELLRRRAFWLGAAIVAVTALPSLGWQHRHDWPQVSMGSVVAAENDFVGGRLLFIPSAMFVAGLLGTVLVGCGVWALLRAESLRAYRFLGLVVLLLFAVFIALGGRPYYVAGVLPVAMAAGAVWLTRDTRRWQRIAAVPLVCASIALAVWSLPWQQERDLPPAPEGQGMSILLYGKFGWTELSAATAQAYRALSPDEQAHAVVIADSYWQASALDNYRDGYLPAVYSPSRGWGYFGAPPDSATTALFVDQRPDTANTVCAHVQPVGRVDARLGYPGVTRDVTIWKCTGPLLPWSQVWPSLLRLG</sequence>
<evidence type="ECO:0000313" key="10">
    <source>
        <dbReference type="EMBL" id="BDY29930.1"/>
    </source>
</evidence>
<protein>
    <recommendedName>
        <fullName evidence="9">Glycosyltransferase RgtA/B/C/D-like domain-containing protein</fullName>
    </recommendedName>
</protein>
<gene>
    <name evidence="10" type="ORF">hbim_03873</name>
</gene>
<dbReference type="GO" id="GO:0016763">
    <property type="term" value="F:pentosyltransferase activity"/>
    <property type="evidence" value="ECO:0007669"/>
    <property type="project" value="TreeGrafter"/>
</dbReference>
<feature type="domain" description="Glycosyltransferase RgtA/B/C/D-like" evidence="9">
    <location>
        <begin position="62"/>
        <end position="222"/>
    </location>
</feature>
<evidence type="ECO:0000256" key="6">
    <source>
        <dbReference type="ARBA" id="ARBA00022989"/>
    </source>
</evidence>
<evidence type="ECO:0000256" key="7">
    <source>
        <dbReference type="ARBA" id="ARBA00023136"/>
    </source>
</evidence>
<evidence type="ECO:0000256" key="5">
    <source>
        <dbReference type="ARBA" id="ARBA00022692"/>
    </source>
</evidence>
<evidence type="ECO:0000256" key="4">
    <source>
        <dbReference type="ARBA" id="ARBA00022679"/>
    </source>
</evidence>
<evidence type="ECO:0000313" key="11">
    <source>
        <dbReference type="Proteomes" id="UP001241092"/>
    </source>
</evidence>
<dbReference type="GO" id="GO:0009103">
    <property type="term" value="P:lipopolysaccharide biosynthetic process"/>
    <property type="evidence" value="ECO:0007669"/>
    <property type="project" value="UniProtKB-ARBA"/>
</dbReference>
<keyword evidence="2" id="KW-1003">Cell membrane</keyword>
<feature type="transmembrane region" description="Helical" evidence="8">
    <location>
        <begin position="305"/>
        <end position="322"/>
    </location>
</feature>
<feature type="transmembrane region" description="Helical" evidence="8">
    <location>
        <begin position="204"/>
        <end position="222"/>
    </location>
</feature>
<dbReference type="RefSeq" id="WP_276821907.1">
    <property type="nucleotide sequence ID" value="NZ_AP027452.1"/>
</dbReference>
<feature type="transmembrane region" description="Helical" evidence="8">
    <location>
        <begin position="249"/>
        <end position="274"/>
    </location>
</feature>
<dbReference type="PANTHER" id="PTHR33908">
    <property type="entry name" value="MANNOSYLTRANSFERASE YKCB-RELATED"/>
    <property type="match status" value="1"/>
</dbReference>
<keyword evidence="6 8" id="KW-1133">Transmembrane helix</keyword>
<keyword evidence="7 8" id="KW-0472">Membrane</keyword>
<feature type="transmembrane region" description="Helical" evidence="8">
    <location>
        <begin position="281"/>
        <end position="299"/>
    </location>
</feature>
<evidence type="ECO:0000256" key="2">
    <source>
        <dbReference type="ARBA" id="ARBA00022475"/>
    </source>
</evidence>
<keyword evidence="5 8" id="KW-0812">Transmembrane</keyword>
<evidence type="ECO:0000256" key="8">
    <source>
        <dbReference type="SAM" id="Phobius"/>
    </source>
</evidence>
<feature type="transmembrane region" description="Helical" evidence="8">
    <location>
        <begin position="134"/>
        <end position="152"/>
    </location>
</feature>
<dbReference type="Pfam" id="PF13231">
    <property type="entry name" value="PMT_2"/>
    <property type="match status" value="1"/>
</dbReference>
<dbReference type="GO" id="GO:0005886">
    <property type="term" value="C:plasma membrane"/>
    <property type="evidence" value="ECO:0007669"/>
    <property type="project" value="UniProtKB-SubCell"/>
</dbReference>
<dbReference type="InterPro" id="IPR038731">
    <property type="entry name" value="RgtA/B/C-like"/>
</dbReference>
<accession>A0AAI8TWQ8</accession>
<evidence type="ECO:0000259" key="9">
    <source>
        <dbReference type="Pfam" id="PF13231"/>
    </source>
</evidence>
<evidence type="ECO:0000256" key="1">
    <source>
        <dbReference type="ARBA" id="ARBA00004651"/>
    </source>
</evidence>
<feature type="transmembrane region" description="Helical" evidence="8">
    <location>
        <begin position="164"/>
        <end position="192"/>
    </location>
</feature>
<proteinExistence type="predicted"/>
<dbReference type="AlphaFoldDB" id="A0AAI8TWQ8"/>
<evidence type="ECO:0000256" key="3">
    <source>
        <dbReference type="ARBA" id="ARBA00022676"/>
    </source>
</evidence>
<feature type="transmembrane region" description="Helical" evidence="8">
    <location>
        <begin position="17"/>
        <end position="37"/>
    </location>
</feature>
<keyword evidence="3" id="KW-0328">Glycosyltransferase</keyword>
<keyword evidence="4" id="KW-0808">Transferase</keyword>
<organism evidence="10 11">
    <name type="scientific">Mycolicibacterium mageritense</name>
    <name type="common">Mycobacterium mageritense</name>
    <dbReference type="NCBI Taxonomy" id="53462"/>
    <lineage>
        <taxon>Bacteria</taxon>
        <taxon>Bacillati</taxon>
        <taxon>Actinomycetota</taxon>
        <taxon>Actinomycetes</taxon>
        <taxon>Mycobacteriales</taxon>
        <taxon>Mycobacteriaceae</taxon>
        <taxon>Mycolicibacterium</taxon>
    </lineage>
</organism>
<reference evidence="10" key="1">
    <citation type="submission" date="2023-03" db="EMBL/GenBank/DDBJ databases">
        <title>Draft genome sequence of a Mycolicibacterium mageritense strain H4_3_1 isolated from a hybrid biological-inorganic system reactor.</title>
        <authorList>
            <person name="Feng X."/>
            <person name="Kazama D."/>
            <person name="Sato K."/>
            <person name="Kobayashi H."/>
        </authorList>
    </citation>
    <scope>NUCLEOTIDE SEQUENCE</scope>
    <source>
        <strain evidence="10">H4_3_1</strain>
    </source>
</reference>
<name>A0AAI8TWQ8_MYCME</name>
<dbReference type="InterPro" id="IPR050297">
    <property type="entry name" value="LipidA_mod_glycosyltrf_83"/>
</dbReference>
<dbReference type="EMBL" id="AP027452">
    <property type="protein sequence ID" value="BDY29930.1"/>
    <property type="molecule type" value="Genomic_DNA"/>
</dbReference>
<feature type="transmembrane region" description="Helical" evidence="8">
    <location>
        <begin position="83"/>
        <end position="103"/>
    </location>
</feature>